<name>A0A0D1A7G4_9LACO</name>
<reference evidence="2 3" key="1">
    <citation type="submission" date="2013-08" db="EMBL/GenBank/DDBJ databases">
        <title>Lactobacillus wasatchii sp. WDC04, a late gas producing bacteria isolated from aged chedder cheese.</title>
        <authorList>
            <person name="Oberg C.J."/>
            <person name="Culumber M."/>
            <person name="McMahon D.J."/>
            <person name="Broadbent J.R."/>
            <person name="Oberg T.S."/>
            <person name="Ortaki F."/>
        </authorList>
    </citation>
    <scope>NUCLEOTIDE SEQUENCE [LARGE SCALE GENOMIC DNA]</scope>
    <source>
        <strain evidence="2 3">WDC04</strain>
    </source>
</reference>
<dbReference type="PATRIC" id="fig|1335616.4.peg.1782"/>
<dbReference type="Gene3D" id="3.40.630.30">
    <property type="match status" value="1"/>
</dbReference>
<dbReference type="Proteomes" id="UP000032279">
    <property type="component" value="Unassembled WGS sequence"/>
</dbReference>
<comment type="caution">
    <text evidence="2">The sequence shown here is derived from an EMBL/GenBank/DDBJ whole genome shotgun (WGS) entry which is preliminary data.</text>
</comment>
<dbReference type="InterPro" id="IPR016181">
    <property type="entry name" value="Acyl_CoA_acyltransferase"/>
</dbReference>
<dbReference type="Pfam" id="PF00583">
    <property type="entry name" value="Acetyltransf_1"/>
    <property type="match status" value="1"/>
</dbReference>
<evidence type="ECO:0000313" key="2">
    <source>
        <dbReference type="EMBL" id="KIS02656.1"/>
    </source>
</evidence>
<feature type="domain" description="N-acetyltransferase" evidence="1">
    <location>
        <begin position="4"/>
        <end position="174"/>
    </location>
</feature>
<dbReference type="InterPro" id="IPR000182">
    <property type="entry name" value="GNAT_dom"/>
</dbReference>
<dbReference type="CDD" id="cd04301">
    <property type="entry name" value="NAT_SF"/>
    <property type="match status" value="1"/>
</dbReference>
<dbReference type="EMBL" id="AWTT01000062">
    <property type="protein sequence ID" value="KIS02656.1"/>
    <property type="molecule type" value="Genomic_DNA"/>
</dbReference>
<dbReference type="RefSeq" id="WP_044011463.1">
    <property type="nucleotide sequence ID" value="NZ_AWTT01000062.1"/>
</dbReference>
<proteinExistence type="predicted"/>
<evidence type="ECO:0000313" key="3">
    <source>
        <dbReference type="Proteomes" id="UP000032279"/>
    </source>
</evidence>
<dbReference type="PROSITE" id="PS51186">
    <property type="entry name" value="GNAT"/>
    <property type="match status" value="1"/>
</dbReference>
<sequence>MSTTYLRKTTKADLPQISAIIADAKDYLKQQKIDQWQNGYPAAQNLLADINNGISYVLIIDGQIAGTAALWQGIDVNYLAIEDGTWQNGIEARYTAIHRIALSSSFRGKHLSEKLISGLLTISRALGYRDVRIDTHPDNLGMQHVIKTNGFDYRGIVFMQADGSKRLAYQLLLE</sequence>
<dbReference type="AlphaFoldDB" id="A0A0D1A7G4"/>
<keyword evidence="2" id="KW-0808">Transferase</keyword>
<protein>
    <submittedName>
        <fullName evidence="2">Histone acetyltransferase Hpa2</fullName>
    </submittedName>
</protein>
<organism evidence="2 3">
    <name type="scientific">Paucilactobacillus wasatchensis</name>
    <dbReference type="NCBI Taxonomy" id="1335616"/>
    <lineage>
        <taxon>Bacteria</taxon>
        <taxon>Bacillati</taxon>
        <taxon>Bacillota</taxon>
        <taxon>Bacilli</taxon>
        <taxon>Lactobacillales</taxon>
        <taxon>Lactobacillaceae</taxon>
        <taxon>Paucilactobacillus</taxon>
    </lineage>
</organism>
<dbReference type="GO" id="GO:0016747">
    <property type="term" value="F:acyltransferase activity, transferring groups other than amino-acyl groups"/>
    <property type="evidence" value="ECO:0007669"/>
    <property type="project" value="InterPro"/>
</dbReference>
<keyword evidence="3" id="KW-1185">Reference proteome</keyword>
<dbReference type="OrthoDB" id="9796381at2"/>
<gene>
    <name evidence="2" type="primary">hpa2</name>
    <name evidence="2" type="ORF">WDC_1772</name>
</gene>
<dbReference type="SUPFAM" id="SSF55729">
    <property type="entry name" value="Acyl-CoA N-acyltransferases (Nat)"/>
    <property type="match status" value="1"/>
</dbReference>
<dbReference type="STRING" id="1335616.WDC_1772"/>
<evidence type="ECO:0000259" key="1">
    <source>
        <dbReference type="PROSITE" id="PS51186"/>
    </source>
</evidence>
<accession>A0A0D1A7G4</accession>